<dbReference type="Pfam" id="PF00534">
    <property type="entry name" value="Glycos_transf_1"/>
    <property type="match status" value="1"/>
</dbReference>
<dbReference type="Proteomes" id="UP000256838">
    <property type="component" value="Unassembled WGS sequence"/>
</dbReference>
<keyword evidence="2" id="KW-0808">Transferase</keyword>
<reference evidence="2 3" key="1">
    <citation type="submission" date="2018-08" db="EMBL/GenBank/DDBJ databases">
        <title>Paraburkholderia sp. DHOM06 isolated from forest soil.</title>
        <authorList>
            <person name="Gao Z.-H."/>
            <person name="Qiu L.-H."/>
        </authorList>
    </citation>
    <scope>NUCLEOTIDE SEQUENCE [LARGE SCALE GENOMIC DNA]</scope>
    <source>
        <strain evidence="2 3">DHOM06</strain>
    </source>
</reference>
<dbReference type="EMBL" id="QRGA01000009">
    <property type="protein sequence ID" value="RDU97605.1"/>
    <property type="molecule type" value="Genomic_DNA"/>
</dbReference>
<dbReference type="SUPFAM" id="SSF53756">
    <property type="entry name" value="UDP-Glycosyltransferase/glycogen phosphorylase"/>
    <property type="match status" value="1"/>
</dbReference>
<name>A0A3D8JYA3_9BURK</name>
<dbReference type="GO" id="GO:0016757">
    <property type="term" value="F:glycosyltransferase activity"/>
    <property type="evidence" value="ECO:0007669"/>
    <property type="project" value="InterPro"/>
</dbReference>
<evidence type="ECO:0000259" key="1">
    <source>
        <dbReference type="Pfam" id="PF00534"/>
    </source>
</evidence>
<organism evidence="2 3">
    <name type="scientific">Trinickia dinghuensis</name>
    <dbReference type="NCBI Taxonomy" id="2291023"/>
    <lineage>
        <taxon>Bacteria</taxon>
        <taxon>Pseudomonadati</taxon>
        <taxon>Pseudomonadota</taxon>
        <taxon>Betaproteobacteria</taxon>
        <taxon>Burkholderiales</taxon>
        <taxon>Burkholderiaceae</taxon>
        <taxon>Trinickia</taxon>
    </lineage>
</organism>
<dbReference type="AlphaFoldDB" id="A0A3D8JYA3"/>
<accession>A0A3D8JYA3</accession>
<comment type="caution">
    <text evidence="2">The sequence shown here is derived from an EMBL/GenBank/DDBJ whole genome shotgun (WGS) entry which is preliminary data.</text>
</comment>
<keyword evidence="3" id="KW-1185">Reference proteome</keyword>
<gene>
    <name evidence="2" type="ORF">DWV00_17155</name>
</gene>
<feature type="domain" description="Glycosyl transferase family 1" evidence="1">
    <location>
        <begin position="213"/>
        <end position="373"/>
    </location>
</feature>
<dbReference type="InterPro" id="IPR001296">
    <property type="entry name" value="Glyco_trans_1"/>
</dbReference>
<dbReference type="Gene3D" id="3.40.50.2000">
    <property type="entry name" value="Glycogen Phosphorylase B"/>
    <property type="match status" value="1"/>
</dbReference>
<protein>
    <submittedName>
        <fullName evidence="2">Group 1 glycosyl transferase</fullName>
    </submittedName>
</protein>
<sequence length="401" mass="44088">MKPCALVIEPELSGYRWHYVQWTIEALVEAGYECILWTAPRYRDHPLLLGYEVSRSAVKIASDDWAGDRGHVFPRAVLTAVKASFGPHAAFASVYRRVIRSEPVDLVVVPSGDSILNAAGLLGSPFGVTRWICIVTGQTFHLRDMKVAAPRRPLKELIQKRLFYNALRRGNLSAVLTIDPTLSVWHANSPLAAGCPPLHYLAGPFPDAEYVERREARARLGIGDEHCILVYGAISDGKGIKELLHACMRRREHPRIVVAGEQSEDVRAFIASIGGGLFSPMTVFDQFISPEMEADLFCACDVVWVGYKGHYGMSSVLAQACRYWKTVIATQSGLIGWFAEREGFGPLLPDLSAASINAAIDEALELSGSARAASQSESDELLARDTVHHFKKIVRTALTSS</sequence>
<evidence type="ECO:0000313" key="3">
    <source>
        <dbReference type="Proteomes" id="UP000256838"/>
    </source>
</evidence>
<proteinExistence type="predicted"/>
<dbReference type="OrthoDB" id="9124635at2"/>
<dbReference type="RefSeq" id="WP_115534793.1">
    <property type="nucleotide sequence ID" value="NZ_QRGA01000009.1"/>
</dbReference>
<evidence type="ECO:0000313" key="2">
    <source>
        <dbReference type="EMBL" id="RDU97605.1"/>
    </source>
</evidence>